<dbReference type="KEGG" id="cce:Ccel_1058"/>
<dbReference type="Pfam" id="PF07992">
    <property type="entry name" value="Pyr_redox_2"/>
    <property type="match status" value="1"/>
</dbReference>
<dbReference type="Gene3D" id="3.50.50.60">
    <property type="entry name" value="FAD/NAD(P)-binding domain"/>
    <property type="match status" value="1"/>
</dbReference>
<keyword evidence="3" id="KW-1185">Reference proteome</keyword>
<proteinExistence type="predicted"/>
<evidence type="ECO:0000313" key="2">
    <source>
        <dbReference type="EMBL" id="ACL75418.1"/>
    </source>
</evidence>
<dbReference type="InterPro" id="IPR023753">
    <property type="entry name" value="FAD/NAD-binding_dom"/>
</dbReference>
<dbReference type="eggNOG" id="COG0644">
    <property type="taxonomic scope" value="Bacteria"/>
</dbReference>
<dbReference type="PRINTS" id="PR00411">
    <property type="entry name" value="PNDRDTASEI"/>
</dbReference>
<dbReference type="HOGENOM" id="CLU_643577_0_0_9"/>
<dbReference type="GO" id="GO:0016491">
    <property type="term" value="F:oxidoreductase activity"/>
    <property type="evidence" value="ECO:0007669"/>
    <property type="project" value="InterPro"/>
</dbReference>
<gene>
    <name evidence="2" type="ordered locus">Ccel_1058</name>
</gene>
<sequence>MKNLFDLVIVGAGPAGLMTAKTAAEMGLKVVIIEKKRDINKIRRACCAQFVMDNGYENESLQIQDNKVIFTRNNFSIPYTGRLKKVVNNYHYSPNGHRIHFAHSDGRPFAFKFDKEQLLQDLWEDCERLGVELRLETLAYGGKDTGNSVKLDLKSKGKTSTIEAKKLVIAEGANAKLTDTFGLNNGRGLFGTPFVLIYTIGNTYGFEPGSWNQYYGRAYHPYGEIIVAPSLEENDTIELTIIGNKQLLPETFYEGITKNSPLRENFANSQIVDKQGCSLRSYAPLKKPYLGNVITIGDSAAHVEVIVQGALMCGYHAARAIKDELQGKNGFEEYTVWWNDAFDFNRGEFNDFISLYGSLTMMPKYTDDELDYLFSLLVGKVLNGNFSQFEVPKKVWNSILEYKGQIETERPLLFEKIKKIDNLKL</sequence>
<dbReference type="PANTHER" id="PTHR42685">
    <property type="entry name" value="GERANYLGERANYL DIPHOSPHATE REDUCTASE"/>
    <property type="match status" value="1"/>
</dbReference>
<reference evidence="2 3" key="1">
    <citation type="submission" date="2009-01" db="EMBL/GenBank/DDBJ databases">
        <title>Complete sequence of Clostridium cellulolyticum H10.</title>
        <authorList>
            <consortium name="US DOE Joint Genome Institute"/>
            <person name="Lucas S."/>
            <person name="Copeland A."/>
            <person name="Lapidus A."/>
            <person name="Glavina del Rio T."/>
            <person name="Dalin E."/>
            <person name="Tice H."/>
            <person name="Bruce D."/>
            <person name="Goodwin L."/>
            <person name="Pitluck S."/>
            <person name="Chertkov O."/>
            <person name="Saunders E."/>
            <person name="Brettin T."/>
            <person name="Detter J.C."/>
            <person name="Han C."/>
            <person name="Larimer F."/>
            <person name="Land M."/>
            <person name="Hauser L."/>
            <person name="Kyrpides N."/>
            <person name="Ivanova N."/>
            <person name="Zhou J."/>
            <person name="Richardson P."/>
        </authorList>
    </citation>
    <scope>NUCLEOTIDE SEQUENCE [LARGE SCALE GENOMIC DNA]</scope>
    <source>
        <strain evidence="3">ATCC 35319 / DSM 5812 / JCM 6584 / H10</strain>
    </source>
</reference>
<protein>
    <submittedName>
        <fullName evidence="2">HI0933 family protein</fullName>
    </submittedName>
</protein>
<dbReference type="RefSeq" id="WP_015924574.1">
    <property type="nucleotide sequence ID" value="NC_011898.1"/>
</dbReference>
<dbReference type="STRING" id="394503.Ccel_1058"/>
<evidence type="ECO:0000259" key="1">
    <source>
        <dbReference type="Pfam" id="PF07992"/>
    </source>
</evidence>
<accession>B8I9F8</accession>
<name>B8I9F8_RUMCH</name>
<dbReference type="SUPFAM" id="SSF51905">
    <property type="entry name" value="FAD/NAD(P)-binding domain"/>
    <property type="match status" value="1"/>
</dbReference>
<dbReference type="EMBL" id="CP001348">
    <property type="protein sequence ID" value="ACL75418.1"/>
    <property type="molecule type" value="Genomic_DNA"/>
</dbReference>
<dbReference type="PRINTS" id="PR00368">
    <property type="entry name" value="FADPNR"/>
</dbReference>
<evidence type="ECO:0000313" key="3">
    <source>
        <dbReference type="Proteomes" id="UP000001349"/>
    </source>
</evidence>
<dbReference type="PANTHER" id="PTHR42685:SF18">
    <property type="entry name" value="DIGERANYLGERANYLGLYCEROPHOSPHOLIPID REDUCTASE"/>
    <property type="match status" value="1"/>
</dbReference>
<dbReference type="InterPro" id="IPR050407">
    <property type="entry name" value="Geranylgeranyl_reductase"/>
</dbReference>
<dbReference type="OrthoDB" id="9806565at2"/>
<organism evidence="2 3">
    <name type="scientific">Ruminiclostridium cellulolyticum (strain ATCC 35319 / DSM 5812 / JCM 6584 / H10)</name>
    <name type="common">Clostridium cellulolyticum</name>
    <dbReference type="NCBI Taxonomy" id="394503"/>
    <lineage>
        <taxon>Bacteria</taxon>
        <taxon>Bacillati</taxon>
        <taxon>Bacillota</taxon>
        <taxon>Clostridia</taxon>
        <taxon>Eubacteriales</taxon>
        <taxon>Oscillospiraceae</taxon>
        <taxon>Ruminiclostridium</taxon>
    </lineage>
</organism>
<dbReference type="InterPro" id="IPR036188">
    <property type="entry name" value="FAD/NAD-bd_sf"/>
</dbReference>
<dbReference type="Proteomes" id="UP000001349">
    <property type="component" value="Chromosome"/>
</dbReference>
<feature type="domain" description="FAD/NAD(P)-binding" evidence="1">
    <location>
        <begin position="5"/>
        <end position="184"/>
    </location>
</feature>
<dbReference type="AlphaFoldDB" id="B8I9F8"/>